<dbReference type="GO" id="GO:0005886">
    <property type="term" value="C:plasma membrane"/>
    <property type="evidence" value="ECO:0007669"/>
    <property type="project" value="UniProtKB-SubCell"/>
</dbReference>
<proteinExistence type="inferred from homology"/>
<dbReference type="eggNOG" id="COG3158">
    <property type="taxonomic scope" value="Bacteria"/>
</dbReference>
<feature type="domain" description="K+ potassium transporter integral membrane" evidence="14">
    <location>
        <begin position="16"/>
        <end position="469"/>
    </location>
</feature>
<comment type="function">
    <text evidence="13">Transport of potassium into the cell. Likely operates as a K(+):H(+) symporter.</text>
</comment>
<feature type="transmembrane region" description="Helical" evidence="13">
    <location>
        <begin position="251"/>
        <end position="273"/>
    </location>
</feature>
<keyword evidence="3 13" id="KW-0813">Transport</keyword>
<feature type="transmembrane region" description="Helical" evidence="13">
    <location>
        <begin position="12"/>
        <end position="34"/>
    </location>
</feature>
<evidence type="ECO:0000256" key="8">
    <source>
        <dbReference type="ARBA" id="ARBA00022847"/>
    </source>
</evidence>
<dbReference type="InterPro" id="IPR003855">
    <property type="entry name" value="K+_transporter"/>
</dbReference>
<feature type="transmembrane region" description="Helical" evidence="13">
    <location>
        <begin position="104"/>
        <end position="125"/>
    </location>
</feature>
<evidence type="ECO:0000256" key="5">
    <source>
        <dbReference type="ARBA" id="ARBA00022519"/>
    </source>
</evidence>
<dbReference type="InterPro" id="IPR023051">
    <property type="entry name" value="Kup"/>
</dbReference>
<keyword evidence="17" id="KW-1185">Reference proteome</keyword>
<feature type="transmembrane region" description="Helical" evidence="13">
    <location>
        <begin position="54"/>
        <end position="74"/>
    </location>
</feature>
<evidence type="ECO:0000256" key="4">
    <source>
        <dbReference type="ARBA" id="ARBA00022475"/>
    </source>
</evidence>
<feature type="transmembrane region" description="Helical" evidence="13">
    <location>
        <begin position="343"/>
        <end position="364"/>
    </location>
</feature>
<evidence type="ECO:0000256" key="12">
    <source>
        <dbReference type="ARBA" id="ARBA00023136"/>
    </source>
</evidence>
<comment type="subcellular location">
    <subcellularLocation>
        <location evidence="13">Cell membrane</location>
        <topology evidence="13">Multi-pass membrane protein</topology>
    </subcellularLocation>
    <subcellularLocation>
        <location evidence="1">Membrane</location>
        <topology evidence="1">Multi-pass membrane protein</topology>
    </subcellularLocation>
</comment>
<evidence type="ECO:0000256" key="2">
    <source>
        <dbReference type="ARBA" id="ARBA00007019"/>
    </source>
</evidence>
<keyword evidence="11 13" id="KW-0406">Ion transport</keyword>
<gene>
    <name evidence="13 16" type="primary">kup</name>
    <name evidence="16" type="ORF">PHAMO_340119</name>
</gene>
<feature type="transmembrane region" description="Helical" evidence="13">
    <location>
        <begin position="170"/>
        <end position="191"/>
    </location>
</feature>
<dbReference type="Proteomes" id="UP000004169">
    <property type="component" value="Unassembled WGS sequence"/>
</dbReference>
<evidence type="ECO:0000313" key="17">
    <source>
        <dbReference type="Proteomes" id="UP000004169"/>
    </source>
</evidence>
<dbReference type="Pfam" id="PF02705">
    <property type="entry name" value="K_trans"/>
    <property type="match status" value="1"/>
</dbReference>
<evidence type="ECO:0000259" key="14">
    <source>
        <dbReference type="Pfam" id="PF02705"/>
    </source>
</evidence>
<keyword evidence="6 13" id="KW-0633">Potassium transport</keyword>
<comment type="catalytic activity">
    <reaction evidence="13">
        <text>K(+)(in) + H(+)(in) = K(+)(out) + H(+)(out)</text>
        <dbReference type="Rhea" id="RHEA:28490"/>
        <dbReference type="ChEBI" id="CHEBI:15378"/>
        <dbReference type="ChEBI" id="CHEBI:29103"/>
    </reaction>
</comment>
<sequence>MTATQAEGTSRNVPVLMIAAIGVVFGDIGTSPLYTMKEIFAGPHALAMDRANVLGILSLVFWSITMIVSIKYVIVIMRADNRGEGGSLALLALVSHAAEGNKRLSLLVSALGIFAAALFYGDSMITPAISVLSAVEGLGVAAPSLERWVVPLTLTVLAALFLIQRQGTTVVGRLFGPVMLSWFAILAILGLRNIVHAPWVLAALSPHHALMFLVREDWHAFLALGSVVLAVTGAEALYTDMGHFGRLPIRLAWYLLVLPALVLNYFGQGALLLTDPSALANPFFRLAPAWATMPMVLLATAATVIASQAVISGAFSVTRQAIQLGYLPRMEIIHTSKEEIGQIYLPFINWMLMIAVFALVIGFQTSSNLAAAYGVAVTGTMVIDSLLIGSVMLLIWKWSPRKVGIFVGCFMLVDLSFFLANATKIPYGGWFPLAVGLLVFTILTTWKRGRRQLMERLKAHSFPVVDFLASLSDRVPRVPGTAVFLTGTSEGVPIALLHNLKHNRIIHERVVLLTVLVEETPFVPEERRLENRLIAPNVHRVYLRYGFMESPNIPKALAQARSDQLGFFYEPMSVSYFVSRETVIPLKRPGFSGWREQLFATLSRTSTSATDFFHLPSDRVVELGSQVEI</sequence>
<evidence type="ECO:0000256" key="7">
    <source>
        <dbReference type="ARBA" id="ARBA00022692"/>
    </source>
</evidence>
<feature type="transmembrane region" description="Helical" evidence="13">
    <location>
        <begin position="403"/>
        <end position="421"/>
    </location>
</feature>
<dbReference type="RefSeq" id="WP_002729901.1">
    <property type="nucleotide sequence ID" value="NZ_CAHP01000028.1"/>
</dbReference>
<dbReference type="GO" id="GO:0015293">
    <property type="term" value="F:symporter activity"/>
    <property type="evidence" value="ECO:0007669"/>
    <property type="project" value="UniProtKB-UniRule"/>
</dbReference>
<evidence type="ECO:0000256" key="9">
    <source>
        <dbReference type="ARBA" id="ARBA00022958"/>
    </source>
</evidence>
<accession>H8FV58</accession>
<evidence type="ECO:0000259" key="15">
    <source>
        <dbReference type="Pfam" id="PF22776"/>
    </source>
</evidence>
<evidence type="ECO:0000256" key="3">
    <source>
        <dbReference type="ARBA" id="ARBA00022448"/>
    </source>
</evidence>
<feature type="transmembrane region" description="Helical" evidence="13">
    <location>
        <begin position="427"/>
        <end position="446"/>
    </location>
</feature>
<feature type="transmembrane region" description="Helical" evidence="13">
    <location>
        <begin position="293"/>
        <end position="322"/>
    </location>
</feature>
<dbReference type="OrthoDB" id="9805577at2"/>
<keyword evidence="7 13" id="KW-0812">Transmembrane</keyword>
<keyword evidence="8 13" id="KW-0769">Symport</keyword>
<keyword evidence="10 13" id="KW-1133">Transmembrane helix</keyword>
<evidence type="ECO:0000313" key="16">
    <source>
        <dbReference type="EMBL" id="CCG42246.1"/>
    </source>
</evidence>
<dbReference type="EMBL" id="CAHP01000028">
    <property type="protein sequence ID" value="CCG42246.1"/>
    <property type="molecule type" value="Genomic_DNA"/>
</dbReference>
<keyword evidence="4 13" id="KW-1003">Cell membrane</keyword>
<dbReference type="HAMAP" id="MF_01522">
    <property type="entry name" value="Kup"/>
    <property type="match status" value="1"/>
</dbReference>
<feature type="domain" description="K+ potassium transporter C-terminal" evidence="15">
    <location>
        <begin position="479"/>
        <end position="629"/>
    </location>
</feature>
<comment type="caution">
    <text evidence="16">The sequence shown here is derived from an EMBL/GenBank/DDBJ whole genome shotgun (WGS) entry which is preliminary data.</text>
</comment>
<comment type="similarity">
    <text evidence="2 13">Belongs to the HAK/KUP transporter (TC 2.A.72) family.</text>
</comment>
<evidence type="ECO:0000256" key="10">
    <source>
        <dbReference type="ARBA" id="ARBA00022989"/>
    </source>
</evidence>
<organism evidence="16 17">
    <name type="scientific">Magnetospirillum molischianum DSM 120</name>
    <dbReference type="NCBI Taxonomy" id="1150626"/>
    <lineage>
        <taxon>Bacteria</taxon>
        <taxon>Pseudomonadati</taxon>
        <taxon>Pseudomonadota</taxon>
        <taxon>Alphaproteobacteria</taxon>
        <taxon>Rhodospirillales</taxon>
        <taxon>Rhodospirillaceae</taxon>
        <taxon>Magnetospirillum</taxon>
    </lineage>
</organism>
<evidence type="ECO:0000256" key="6">
    <source>
        <dbReference type="ARBA" id="ARBA00022538"/>
    </source>
</evidence>
<keyword evidence="5" id="KW-0997">Cell inner membrane</keyword>
<dbReference type="STRING" id="1150626.PHAMO_340119"/>
<keyword evidence="12 13" id="KW-0472">Membrane</keyword>
<protein>
    <recommendedName>
        <fullName evidence="13">Probable potassium transport system protein Kup</fullName>
    </recommendedName>
</protein>
<feature type="transmembrane region" description="Helical" evidence="13">
    <location>
        <begin position="145"/>
        <end position="163"/>
    </location>
</feature>
<name>H8FV58_MAGML</name>
<dbReference type="AlphaFoldDB" id="H8FV58"/>
<dbReference type="InterPro" id="IPR053952">
    <property type="entry name" value="K_trans_C"/>
</dbReference>
<evidence type="ECO:0000256" key="13">
    <source>
        <dbReference type="HAMAP-Rule" id="MF_01522"/>
    </source>
</evidence>
<feature type="transmembrane region" description="Helical" evidence="13">
    <location>
        <begin position="218"/>
        <end position="239"/>
    </location>
</feature>
<dbReference type="PANTHER" id="PTHR30540">
    <property type="entry name" value="OSMOTIC STRESS POTASSIUM TRANSPORTER"/>
    <property type="match status" value="1"/>
</dbReference>
<dbReference type="GO" id="GO:0015079">
    <property type="term" value="F:potassium ion transmembrane transporter activity"/>
    <property type="evidence" value="ECO:0007669"/>
    <property type="project" value="UniProtKB-UniRule"/>
</dbReference>
<reference evidence="16 17" key="1">
    <citation type="journal article" date="2012" name="J. Bacteriol.">
        <title>Draft Genome Sequence of the Purple Photosynthetic Bacterium Phaeospirillum molischianum DSM120, a Particularly Versatile Bacterium.</title>
        <authorList>
            <person name="Duquesne K."/>
            <person name="Prima V."/>
            <person name="Ji B."/>
            <person name="Rouy Z."/>
            <person name="Medigue C."/>
            <person name="Talla E."/>
            <person name="Sturgis J.N."/>
        </authorList>
    </citation>
    <scope>NUCLEOTIDE SEQUENCE [LARGE SCALE GENOMIC DNA]</scope>
    <source>
        <strain evidence="17">DSM120</strain>
    </source>
</reference>
<evidence type="ECO:0000256" key="11">
    <source>
        <dbReference type="ARBA" id="ARBA00023065"/>
    </source>
</evidence>
<evidence type="ECO:0000256" key="1">
    <source>
        <dbReference type="ARBA" id="ARBA00004141"/>
    </source>
</evidence>
<keyword evidence="9 13" id="KW-0630">Potassium</keyword>
<dbReference type="PANTHER" id="PTHR30540:SF79">
    <property type="entry name" value="LOW AFFINITY POTASSIUM TRANSPORT SYSTEM PROTEIN KUP"/>
    <property type="match status" value="1"/>
</dbReference>
<dbReference type="Pfam" id="PF22776">
    <property type="entry name" value="K_trans_C"/>
    <property type="match status" value="1"/>
</dbReference>
<feature type="transmembrane region" description="Helical" evidence="13">
    <location>
        <begin position="370"/>
        <end position="396"/>
    </location>
</feature>
<dbReference type="InterPro" id="IPR053951">
    <property type="entry name" value="K_trans_N"/>
</dbReference>